<feature type="domain" description="DUF4376" evidence="1">
    <location>
        <begin position="56"/>
        <end position="157"/>
    </location>
</feature>
<dbReference type="Proteomes" id="UP000274199">
    <property type="component" value="Segment"/>
</dbReference>
<sequence>MTIILSELEDKLIKEGIANFSTQEKNRLIATIASKDSKSYNEVSDEYLLEFHKKIKTHILSDTCDELIVGGFKSTNGNIYRTNRDDQLNFIGKMIQLMNDESIDKVMWKTENQGYVEHAREEWIDVFKEGLAHKEQTLFRYNTLKHLVKEAETDEEVVLVEWN</sequence>
<organism evidence="2 3">
    <name type="scientific">Bacillus phage vB_BcoS-136</name>
    <dbReference type="NCBI Taxonomy" id="2419619"/>
    <lineage>
        <taxon>Viruses</taxon>
        <taxon>Duplodnaviria</taxon>
        <taxon>Heunggongvirae</taxon>
        <taxon>Uroviricota</taxon>
        <taxon>Caudoviricetes</taxon>
        <taxon>Heleneionescovirinae</taxon>
        <taxon>Kenyattavirus</taxon>
        <taxon>Kenyattavirus kv136</taxon>
    </lineage>
</organism>
<proteinExistence type="predicted"/>
<evidence type="ECO:0000259" key="1">
    <source>
        <dbReference type="Pfam" id="PF14301"/>
    </source>
</evidence>
<accession>A0A3G3BVI1</accession>
<dbReference type="EMBL" id="MH884508">
    <property type="protein sequence ID" value="AYP68265.1"/>
    <property type="molecule type" value="Genomic_DNA"/>
</dbReference>
<evidence type="ECO:0000313" key="2">
    <source>
        <dbReference type="EMBL" id="AYP68265.1"/>
    </source>
</evidence>
<keyword evidence="3" id="KW-1185">Reference proteome</keyword>
<dbReference type="Pfam" id="PF14301">
    <property type="entry name" value="DUF4376"/>
    <property type="match status" value="1"/>
</dbReference>
<protein>
    <recommendedName>
        <fullName evidence="1">DUF4376 domain-containing protein</fullName>
    </recommendedName>
</protein>
<name>A0A3G3BVI1_9CAUD</name>
<evidence type="ECO:0000313" key="3">
    <source>
        <dbReference type="Proteomes" id="UP000274199"/>
    </source>
</evidence>
<reference evidence="2 3" key="1">
    <citation type="submission" date="2018-09" db="EMBL/GenBank/DDBJ databases">
        <title>Comparative Genomic Analysis of Eight Novel Haloalkaliphilic Bacteriophages from Lake Elmenteita, Kenya.</title>
        <authorList>
            <person name="Akhwale J.K."/>
        </authorList>
    </citation>
    <scope>NUCLEOTIDE SEQUENCE [LARGE SCALE GENOMIC DNA]</scope>
</reference>
<gene>
    <name evidence="2" type="ORF">vBBcoS136_00151</name>
</gene>
<dbReference type="InterPro" id="IPR025484">
    <property type="entry name" value="DUF4376"/>
</dbReference>